<dbReference type="Proteomes" id="UP001195769">
    <property type="component" value="Unassembled WGS sequence"/>
</dbReference>
<evidence type="ECO:0000313" key="2">
    <source>
        <dbReference type="Proteomes" id="UP001195769"/>
    </source>
</evidence>
<dbReference type="AlphaFoldDB" id="A0AAD4HJR3"/>
<gene>
    <name evidence="1" type="ORF">F5891DRAFT_1191326</name>
</gene>
<sequence length="134" mass="15454">MKKLKLKEFQLSLTQYLVSWDKLNKSDHYPELSIENADLFVDDRLVNSRETSVAMAVDGTWLSTYLRYAFLIDNSMACSQRLLDICLVPQPIYPDSYHSNAINTLLKSKLREHALHALSSSLKRSIPSYHYGTR</sequence>
<dbReference type="GeneID" id="64661736"/>
<dbReference type="GO" id="GO:0006508">
    <property type="term" value="P:proteolysis"/>
    <property type="evidence" value="ECO:0007669"/>
    <property type="project" value="InterPro"/>
</dbReference>
<comment type="caution">
    <text evidence="1">The sequence shown here is derived from an EMBL/GenBank/DDBJ whole genome shotgun (WGS) entry which is preliminary data.</text>
</comment>
<dbReference type="Gene3D" id="3.90.70.10">
    <property type="entry name" value="Cysteine proteinases"/>
    <property type="match status" value="1"/>
</dbReference>
<keyword evidence="2" id="KW-1185">Reference proteome</keyword>
<dbReference type="InterPro" id="IPR004134">
    <property type="entry name" value="Peptidase_C1B"/>
</dbReference>
<proteinExistence type="predicted"/>
<dbReference type="GO" id="GO:0070005">
    <property type="term" value="F:cysteine-type aminopeptidase activity"/>
    <property type="evidence" value="ECO:0007669"/>
    <property type="project" value="InterPro"/>
</dbReference>
<accession>A0AAD4HJR3</accession>
<evidence type="ECO:0000313" key="1">
    <source>
        <dbReference type="EMBL" id="KAG1898019.1"/>
    </source>
</evidence>
<dbReference type="EMBL" id="JABBWK010000042">
    <property type="protein sequence ID" value="KAG1898019.1"/>
    <property type="molecule type" value="Genomic_DNA"/>
</dbReference>
<reference evidence="1" key="1">
    <citation type="journal article" date="2020" name="New Phytol.">
        <title>Comparative genomics reveals dynamic genome evolution in host specialist ectomycorrhizal fungi.</title>
        <authorList>
            <person name="Lofgren L.A."/>
            <person name="Nguyen N.H."/>
            <person name="Vilgalys R."/>
            <person name="Ruytinx J."/>
            <person name="Liao H.L."/>
            <person name="Branco S."/>
            <person name="Kuo A."/>
            <person name="LaButti K."/>
            <person name="Lipzen A."/>
            <person name="Andreopoulos W."/>
            <person name="Pangilinan J."/>
            <person name="Riley R."/>
            <person name="Hundley H."/>
            <person name="Na H."/>
            <person name="Barry K."/>
            <person name="Grigoriev I.V."/>
            <person name="Stajich J.E."/>
            <person name="Kennedy P.G."/>
        </authorList>
    </citation>
    <scope>NUCLEOTIDE SEQUENCE</scope>
    <source>
        <strain evidence="1">FC203</strain>
    </source>
</reference>
<protein>
    <submittedName>
        <fullName evidence="1">Uncharacterized protein</fullName>
    </submittedName>
</protein>
<dbReference type="Pfam" id="PF03051">
    <property type="entry name" value="Peptidase_C1_2"/>
    <property type="match status" value="1"/>
</dbReference>
<dbReference type="RefSeq" id="XP_041223595.1">
    <property type="nucleotide sequence ID" value="XM_041367438.1"/>
</dbReference>
<name>A0AAD4HJR3_9AGAM</name>
<organism evidence="1 2">
    <name type="scientific">Suillus fuscotomentosus</name>
    <dbReference type="NCBI Taxonomy" id="1912939"/>
    <lineage>
        <taxon>Eukaryota</taxon>
        <taxon>Fungi</taxon>
        <taxon>Dikarya</taxon>
        <taxon>Basidiomycota</taxon>
        <taxon>Agaricomycotina</taxon>
        <taxon>Agaricomycetes</taxon>
        <taxon>Agaricomycetidae</taxon>
        <taxon>Boletales</taxon>
        <taxon>Suillineae</taxon>
        <taxon>Suillaceae</taxon>
        <taxon>Suillus</taxon>
    </lineage>
</organism>